<dbReference type="Proteomes" id="UP001516400">
    <property type="component" value="Unassembled WGS sequence"/>
</dbReference>
<dbReference type="EMBL" id="JABFTP020000062">
    <property type="protein sequence ID" value="KAL3274155.1"/>
    <property type="molecule type" value="Genomic_DNA"/>
</dbReference>
<gene>
    <name evidence="2" type="ORF">HHI36_015569</name>
</gene>
<keyword evidence="1" id="KW-0175">Coiled coil</keyword>
<proteinExistence type="predicted"/>
<protein>
    <submittedName>
        <fullName evidence="2">Uncharacterized protein</fullName>
    </submittedName>
</protein>
<reference evidence="2 3" key="1">
    <citation type="journal article" date="2021" name="BMC Biol.">
        <title>Horizontally acquired antibacterial genes associated with adaptive radiation of ladybird beetles.</title>
        <authorList>
            <person name="Li H.S."/>
            <person name="Tang X.F."/>
            <person name="Huang Y.H."/>
            <person name="Xu Z.Y."/>
            <person name="Chen M.L."/>
            <person name="Du X.Y."/>
            <person name="Qiu B.Y."/>
            <person name="Chen P.T."/>
            <person name="Zhang W."/>
            <person name="Slipinski A."/>
            <person name="Escalona H.E."/>
            <person name="Waterhouse R.M."/>
            <person name="Zwick A."/>
            <person name="Pang H."/>
        </authorList>
    </citation>
    <scope>NUCLEOTIDE SEQUENCE [LARGE SCALE GENOMIC DNA]</scope>
    <source>
        <strain evidence="2">SYSU2018</strain>
    </source>
</reference>
<keyword evidence="3" id="KW-1185">Reference proteome</keyword>
<name>A0ABD2N5Z3_9CUCU</name>
<sequence>MQTLDYEEHILGVESNYEKRIKQLEDRIAGYSKELISIEAEKTKVDKQFPDAETIIGALRGEILELKTVNEDKQSQIESLRKENRTGLEHLKISKEEIISLKMSGKNCSLKMLSERSLVQTIPLVDRQTQTDVMSLSGRKCM</sequence>
<comment type="caution">
    <text evidence="2">The sequence shown here is derived from an EMBL/GenBank/DDBJ whole genome shotgun (WGS) entry which is preliminary data.</text>
</comment>
<evidence type="ECO:0000313" key="2">
    <source>
        <dbReference type="EMBL" id="KAL3274155.1"/>
    </source>
</evidence>
<feature type="coiled-coil region" evidence="1">
    <location>
        <begin position="14"/>
        <end position="83"/>
    </location>
</feature>
<evidence type="ECO:0000256" key="1">
    <source>
        <dbReference type="SAM" id="Coils"/>
    </source>
</evidence>
<organism evidence="2 3">
    <name type="scientific">Cryptolaemus montrouzieri</name>
    <dbReference type="NCBI Taxonomy" id="559131"/>
    <lineage>
        <taxon>Eukaryota</taxon>
        <taxon>Metazoa</taxon>
        <taxon>Ecdysozoa</taxon>
        <taxon>Arthropoda</taxon>
        <taxon>Hexapoda</taxon>
        <taxon>Insecta</taxon>
        <taxon>Pterygota</taxon>
        <taxon>Neoptera</taxon>
        <taxon>Endopterygota</taxon>
        <taxon>Coleoptera</taxon>
        <taxon>Polyphaga</taxon>
        <taxon>Cucujiformia</taxon>
        <taxon>Coccinelloidea</taxon>
        <taxon>Coccinellidae</taxon>
        <taxon>Scymninae</taxon>
        <taxon>Scymnini</taxon>
        <taxon>Cryptolaemus</taxon>
    </lineage>
</organism>
<dbReference type="AlphaFoldDB" id="A0ABD2N5Z3"/>
<evidence type="ECO:0000313" key="3">
    <source>
        <dbReference type="Proteomes" id="UP001516400"/>
    </source>
</evidence>
<accession>A0ABD2N5Z3</accession>